<proteinExistence type="predicted"/>
<reference evidence="1" key="1">
    <citation type="submission" date="2021-02" db="EMBL/GenBank/DDBJ databases">
        <authorList>
            <person name="Nowell W R."/>
        </authorList>
    </citation>
    <scope>NUCLEOTIDE SEQUENCE</scope>
</reference>
<evidence type="ECO:0000313" key="1">
    <source>
        <dbReference type="EMBL" id="CAF1020325.1"/>
    </source>
</evidence>
<gene>
    <name evidence="1" type="ORF">ZHD862_LOCUS13504</name>
</gene>
<dbReference type="Proteomes" id="UP000663864">
    <property type="component" value="Unassembled WGS sequence"/>
</dbReference>
<comment type="caution">
    <text evidence="1">The sequence shown here is derived from an EMBL/GenBank/DDBJ whole genome shotgun (WGS) entry which is preliminary data.</text>
</comment>
<dbReference type="AlphaFoldDB" id="A0A814I6N2"/>
<organism evidence="1 2">
    <name type="scientific">Rotaria sordida</name>
    <dbReference type="NCBI Taxonomy" id="392033"/>
    <lineage>
        <taxon>Eukaryota</taxon>
        <taxon>Metazoa</taxon>
        <taxon>Spiralia</taxon>
        <taxon>Gnathifera</taxon>
        <taxon>Rotifera</taxon>
        <taxon>Eurotatoria</taxon>
        <taxon>Bdelloidea</taxon>
        <taxon>Philodinida</taxon>
        <taxon>Philodinidae</taxon>
        <taxon>Rotaria</taxon>
    </lineage>
</organism>
<name>A0A814I6N2_9BILA</name>
<evidence type="ECO:0000313" key="2">
    <source>
        <dbReference type="Proteomes" id="UP000663864"/>
    </source>
</evidence>
<sequence length="84" mass="9127">MLNSSVYYKNLTWTPTISQVGYQVMCAVALNSQGSQSSQYCFTFYVTENGENTCPGVVYITTTTTTITTTTTTSMGTSEKSTGF</sequence>
<dbReference type="EMBL" id="CAJNOT010000556">
    <property type="protein sequence ID" value="CAF1020325.1"/>
    <property type="molecule type" value="Genomic_DNA"/>
</dbReference>
<protein>
    <submittedName>
        <fullName evidence="1">Uncharacterized protein</fullName>
    </submittedName>
</protein>
<accession>A0A814I6N2</accession>